<evidence type="ECO:0000313" key="2">
    <source>
        <dbReference type="EMBL" id="KAK8553865.1"/>
    </source>
</evidence>
<gene>
    <name evidence="2" type="ORF">V6N12_030846</name>
</gene>
<organism evidence="2 3">
    <name type="scientific">Hibiscus sabdariffa</name>
    <name type="common">roselle</name>
    <dbReference type="NCBI Taxonomy" id="183260"/>
    <lineage>
        <taxon>Eukaryota</taxon>
        <taxon>Viridiplantae</taxon>
        <taxon>Streptophyta</taxon>
        <taxon>Embryophyta</taxon>
        <taxon>Tracheophyta</taxon>
        <taxon>Spermatophyta</taxon>
        <taxon>Magnoliopsida</taxon>
        <taxon>eudicotyledons</taxon>
        <taxon>Gunneridae</taxon>
        <taxon>Pentapetalae</taxon>
        <taxon>rosids</taxon>
        <taxon>malvids</taxon>
        <taxon>Malvales</taxon>
        <taxon>Malvaceae</taxon>
        <taxon>Malvoideae</taxon>
        <taxon>Hibiscus</taxon>
    </lineage>
</organism>
<dbReference type="EMBL" id="JBBPBM010000019">
    <property type="protein sequence ID" value="KAK8553865.1"/>
    <property type="molecule type" value="Genomic_DNA"/>
</dbReference>
<keyword evidence="3" id="KW-1185">Reference proteome</keyword>
<feature type="region of interest" description="Disordered" evidence="1">
    <location>
        <begin position="1"/>
        <end position="25"/>
    </location>
</feature>
<reference evidence="2 3" key="1">
    <citation type="journal article" date="2024" name="G3 (Bethesda)">
        <title>Genome assembly of Hibiscus sabdariffa L. provides insights into metabolisms of medicinal natural products.</title>
        <authorList>
            <person name="Kim T."/>
        </authorList>
    </citation>
    <scope>NUCLEOTIDE SEQUENCE [LARGE SCALE GENOMIC DNA]</scope>
    <source>
        <strain evidence="2">TK-2024</strain>
        <tissue evidence="2">Old leaves</tissue>
    </source>
</reference>
<comment type="caution">
    <text evidence="2">The sequence shown here is derived from an EMBL/GenBank/DDBJ whole genome shotgun (WGS) entry which is preliminary data.</text>
</comment>
<name>A0ABR2E7Q5_9ROSI</name>
<evidence type="ECO:0000313" key="3">
    <source>
        <dbReference type="Proteomes" id="UP001472677"/>
    </source>
</evidence>
<feature type="compositionally biased region" description="Polar residues" evidence="1">
    <location>
        <begin position="15"/>
        <end position="25"/>
    </location>
</feature>
<accession>A0ABR2E7Q5</accession>
<proteinExistence type="predicted"/>
<evidence type="ECO:0000256" key="1">
    <source>
        <dbReference type="SAM" id="MobiDB-lite"/>
    </source>
</evidence>
<dbReference type="Proteomes" id="UP001472677">
    <property type="component" value="Unassembled WGS sequence"/>
</dbReference>
<sequence>MQAPSRKSRKVSESKALNTPETLSHGQVKVATSMFVVLSDDVNDTKTREGDKGHVDAGVGDCLLDVSKGVDVEGGLEYGMVALGTA</sequence>
<protein>
    <submittedName>
        <fullName evidence="2">Uncharacterized protein</fullName>
    </submittedName>
</protein>